<evidence type="ECO:0000313" key="11">
    <source>
        <dbReference type="EMBL" id="OXU22704.1"/>
    </source>
</evidence>
<dbReference type="Proteomes" id="UP000215335">
    <property type="component" value="Unassembled WGS sequence"/>
</dbReference>
<evidence type="ECO:0000256" key="3">
    <source>
        <dbReference type="ARBA" id="ARBA00022692"/>
    </source>
</evidence>
<evidence type="ECO:0000256" key="10">
    <source>
        <dbReference type="SAM" id="Phobius"/>
    </source>
</evidence>
<dbReference type="PRINTS" id="PR00762">
    <property type="entry name" value="CLCHANNEL"/>
</dbReference>
<keyword evidence="3 10" id="KW-0812">Transmembrane</keyword>
<reference evidence="11 12" key="1">
    <citation type="journal article" date="2017" name="Curr. Biol.">
        <title>The Evolution of Venom by Co-option of Single-Copy Genes.</title>
        <authorList>
            <person name="Martinson E.O."/>
            <person name="Mrinalini"/>
            <person name="Kelkar Y.D."/>
            <person name="Chang C.H."/>
            <person name="Werren J.H."/>
        </authorList>
    </citation>
    <scope>NUCLEOTIDE SEQUENCE [LARGE SCALE GENOMIC DNA]</scope>
    <source>
        <strain evidence="11 12">Alberta</strain>
        <tissue evidence="11">Whole body</tissue>
    </source>
</reference>
<dbReference type="Pfam" id="PF00654">
    <property type="entry name" value="Voltage_CLC"/>
    <property type="match status" value="1"/>
</dbReference>
<keyword evidence="2" id="KW-0813">Transport</keyword>
<feature type="transmembrane region" description="Helical" evidence="10">
    <location>
        <begin position="592"/>
        <end position="615"/>
    </location>
</feature>
<dbReference type="OrthoDB" id="4564at2759"/>
<organism evidence="11 12">
    <name type="scientific">Trichomalopsis sarcophagae</name>
    <dbReference type="NCBI Taxonomy" id="543379"/>
    <lineage>
        <taxon>Eukaryota</taxon>
        <taxon>Metazoa</taxon>
        <taxon>Ecdysozoa</taxon>
        <taxon>Arthropoda</taxon>
        <taxon>Hexapoda</taxon>
        <taxon>Insecta</taxon>
        <taxon>Pterygota</taxon>
        <taxon>Neoptera</taxon>
        <taxon>Endopterygota</taxon>
        <taxon>Hymenoptera</taxon>
        <taxon>Apocrita</taxon>
        <taxon>Proctotrupomorpha</taxon>
        <taxon>Chalcidoidea</taxon>
        <taxon>Pteromalidae</taxon>
        <taxon>Pteromalinae</taxon>
        <taxon>Trichomalopsis</taxon>
    </lineage>
</organism>
<feature type="transmembrane region" description="Helical" evidence="10">
    <location>
        <begin position="621"/>
        <end position="641"/>
    </location>
</feature>
<dbReference type="InterPro" id="IPR001807">
    <property type="entry name" value="ClC"/>
</dbReference>
<feature type="transmembrane region" description="Helical" evidence="10">
    <location>
        <begin position="204"/>
        <end position="226"/>
    </location>
</feature>
<feature type="transmembrane region" description="Helical" evidence="10">
    <location>
        <begin position="345"/>
        <end position="366"/>
    </location>
</feature>
<feature type="transmembrane region" description="Helical" evidence="10">
    <location>
        <begin position="278"/>
        <end position="297"/>
    </location>
</feature>
<name>A0A232EWH5_9HYME</name>
<dbReference type="PANTHER" id="PTHR45720:SF10">
    <property type="entry name" value="CHLORIDE CHANNEL PROTEIN 2"/>
    <property type="match status" value="1"/>
</dbReference>
<keyword evidence="4" id="KW-0677">Repeat</keyword>
<dbReference type="SUPFAM" id="SSF54631">
    <property type="entry name" value="CBS-domain pair"/>
    <property type="match status" value="1"/>
</dbReference>
<feature type="transmembrane region" description="Helical" evidence="10">
    <location>
        <begin position="309"/>
        <end position="333"/>
    </location>
</feature>
<feature type="transmembrane region" description="Helical" evidence="10">
    <location>
        <begin position="391"/>
        <end position="413"/>
    </location>
</feature>
<evidence type="ECO:0000256" key="8">
    <source>
        <dbReference type="ARBA" id="ARBA00023214"/>
    </source>
</evidence>
<evidence type="ECO:0000256" key="1">
    <source>
        <dbReference type="ARBA" id="ARBA00004141"/>
    </source>
</evidence>
<dbReference type="GO" id="GO:0005886">
    <property type="term" value="C:plasma membrane"/>
    <property type="evidence" value="ECO:0007669"/>
    <property type="project" value="TreeGrafter"/>
</dbReference>
<protein>
    <submittedName>
        <fullName evidence="11">Uncharacterized protein</fullName>
    </submittedName>
</protein>
<keyword evidence="12" id="KW-1185">Reference proteome</keyword>
<evidence type="ECO:0000256" key="2">
    <source>
        <dbReference type="ARBA" id="ARBA00022448"/>
    </source>
</evidence>
<dbReference type="FunFam" id="1.10.3080.10:FF:000022">
    <property type="entry name" value="Chloride channel protein"/>
    <property type="match status" value="1"/>
</dbReference>
<dbReference type="FunFam" id="3.10.580.10:FF:000026">
    <property type="entry name" value="Chloride channel protein"/>
    <property type="match status" value="1"/>
</dbReference>
<evidence type="ECO:0000313" key="12">
    <source>
        <dbReference type="Proteomes" id="UP000215335"/>
    </source>
</evidence>
<dbReference type="FunFam" id="3.10.580.10:FF:000032">
    <property type="entry name" value="Chloride channel protein"/>
    <property type="match status" value="1"/>
</dbReference>
<keyword evidence="8" id="KW-0868">Chloride</keyword>
<evidence type="ECO:0000256" key="5">
    <source>
        <dbReference type="ARBA" id="ARBA00022989"/>
    </source>
</evidence>
<keyword evidence="5 10" id="KW-1133">Transmembrane helix</keyword>
<evidence type="ECO:0000256" key="6">
    <source>
        <dbReference type="ARBA" id="ARBA00023065"/>
    </source>
</evidence>
<gene>
    <name evidence="11" type="ORF">TSAR_008534</name>
</gene>
<dbReference type="InterPro" id="IPR050970">
    <property type="entry name" value="Cl_channel_volt-gated"/>
</dbReference>
<keyword evidence="6" id="KW-0406">Ion transport</keyword>
<feature type="compositionally biased region" description="Polar residues" evidence="9">
    <location>
        <begin position="1020"/>
        <end position="1050"/>
    </location>
</feature>
<dbReference type="EMBL" id="NNAY01001856">
    <property type="protein sequence ID" value="OXU22704.1"/>
    <property type="molecule type" value="Genomic_DNA"/>
</dbReference>
<proteinExistence type="predicted"/>
<accession>A0A232EWH5</accession>
<dbReference type="CDD" id="cd03683">
    <property type="entry name" value="ClC_1_like"/>
    <property type="match status" value="1"/>
</dbReference>
<comment type="subcellular location">
    <subcellularLocation>
        <location evidence="1">Membrane</location>
        <topology evidence="1">Multi-pass membrane protein</topology>
    </subcellularLocation>
</comment>
<dbReference type="Gene3D" id="1.10.3080.10">
    <property type="entry name" value="Clc chloride channel"/>
    <property type="match status" value="1"/>
</dbReference>
<feature type="transmembrane region" description="Helical" evidence="10">
    <location>
        <begin position="434"/>
        <end position="453"/>
    </location>
</feature>
<dbReference type="InterPro" id="IPR014743">
    <property type="entry name" value="Cl-channel_core"/>
</dbReference>
<evidence type="ECO:0000256" key="7">
    <source>
        <dbReference type="ARBA" id="ARBA00023136"/>
    </source>
</evidence>
<feature type="region of interest" description="Disordered" evidence="9">
    <location>
        <begin position="872"/>
        <end position="910"/>
    </location>
</feature>
<feature type="transmembrane region" description="Helical" evidence="10">
    <location>
        <begin position="139"/>
        <end position="156"/>
    </location>
</feature>
<comment type="caution">
    <text evidence="11">The sequence shown here is derived from an EMBL/GenBank/DDBJ whole genome shotgun (WGS) entry which is preliminary data.</text>
</comment>
<dbReference type="STRING" id="543379.A0A232EWH5"/>
<keyword evidence="7 10" id="KW-0472">Membrane</keyword>
<feature type="transmembrane region" description="Helical" evidence="10">
    <location>
        <begin position="499"/>
        <end position="522"/>
    </location>
</feature>
<evidence type="ECO:0000256" key="4">
    <source>
        <dbReference type="ARBA" id="ARBA00022737"/>
    </source>
</evidence>
<evidence type="ECO:0000256" key="9">
    <source>
        <dbReference type="SAM" id="MobiDB-lite"/>
    </source>
</evidence>
<dbReference type="Gene3D" id="3.10.580.10">
    <property type="entry name" value="CBS-domain"/>
    <property type="match status" value="2"/>
</dbReference>
<dbReference type="SUPFAM" id="SSF81340">
    <property type="entry name" value="Clc chloride channel"/>
    <property type="match status" value="1"/>
</dbReference>
<sequence length="1059" mass="117826">MKFGQFGAIQDADLKRASVMSIVHAHTVSVEYPTQHSHVNTLRSACIIACKYAYVKITFVLTISHYSTTQMYGRYTKDLGEYAKEEARRLRHDKSSRKKFDKVRAEEFSKSRRGPVCRKLLALLAFAWKHTGARLGEDWVFLALLGIIMALISYAMDRGISMCNNDAYFAIRECHIRFTPHPVISSKARIWLYEDLTSHPALQYLAWVSLPVCLILFSAGFVHIVAPQSIGSGIPEMKTILRGVALKEYLTFRTLVAKIVGLTATLGSGLPLGKEGPFVHIASIVATLLSKLVTSFQGIYENESRNCEMLAAACAVGVASCFAAPIGGVLFSIEVTTVYFAVRNYWRGFFTAVCGATMFRLLAIWFQREETITAMFITNFTMEFPFDPQELFIFALIGVGSGLCGSFYVWLHRQYVIFMRKNKSMNSFLQKNRFLYPGIVSLLVSSVSFPLGLGQFMAGDLNTHDQVHGLFTNFTWTKADLNVEEQNIVKHWSTEHSDVFVGLLSFTAFTFIFSIISSTVPVPSGIFIPVFKIGAALGRAVGEAMALQFPAGVRYGGVVTPIVPDYNAKYPYLAETTFHNDRVYDSGLTGGYATVGAAAFSGAVTHTISVSVIIFEMTGQITHIVPMMIAVLISNAIAALLQPSIYDSIILIKKLPYLPDLLPSGSGMYNIYVEDFMVRDVKYIWHGITYQRLKETLKENRKLRGFPLVDNPDNMILLGSIQRLELIKLIEKHIGRERRLQVAQRWHKEAEERAKEEMERQLREQERSRRPSRFEVIPAPDILKMQRQSVNDLTMSGGNGVNSDHHTFHTPVFGSQPKKSILKKTNSFTLKGFSPLVSPAVTPYTTVTGAESRIRLAFEAIFRKSATLQDVDPDPELGSGTIPNGRRDSVDGGAHQPMLTPSPATSKKVQLPRERVIDMSAEDQKQWEESEMALEVDFSRCHIDPAPFQLVERTSLLKVHSLFSMVGVNHAYVTAIGRLVGVVGLKELRKAIEDANAGILPTQYSADNTHPTVSELSLARSSDANSSITDTTKSPSTNASLVHQSNSMNSDDTEKIDKV</sequence>
<dbReference type="PANTHER" id="PTHR45720">
    <property type="entry name" value="CHLORIDE CHANNEL PROTEIN 2"/>
    <property type="match status" value="1"/>
</dbReference>
<feature type="region of interest" description="Disordered" evidence="9">
    <location>
        <begin position="1020"/>
        <end position="1059"/>
    </location>
</feature>
<feature type="region of interest" description="Disordered" evidence="9">
    <location>
        <begin position="752"/>
        <end position="771"/>
    </location>
</feature>
<dbReference type="AlphaFoldDB" id="A0A232EWH5"/>
<dbReference type="GO" id="GO:0005247">
    <property type="term" value="F:voltage-gated chloride channel activity"/>
    <property type="evidence" value="ECO:0007669"/>
    <property type="project" value="TreeGrafter"/>
</dbReference>
<dbReference type="InterPro" id="IPR046342">
    <property type="entry name" value="CBS_dom_sf"/>
</dbReference>